<sequence>MSSPMGAQSSSPIATVQAKRSGQYKSRSHAPRRPSGSATPLAAEATEKALMRERLLAKCAEQRQRDRARARSRSWANSSDGERSSDHDVPMDAEFDDEDADDDNDLLIGRILERDHRRVQHKLNRSFDYEVGSSPGIPEDLLEEFFNTEEPPDDDAEYADLYDEYIATLQGIGSTTQQSDGDSAMSDDFPSTPQHQIRRYTRSVPLPGVPELLSCCPSCAMPWSLTDSSADHFSCPRCTFRLSPAAVSNAWYEDHTDHKDLKHKLAVTTLPDGPLLVCAADRCDWCCDL</sequence>
<feature type="compositionally biased region" description="Polar residues" evidence="1">
    <location>
        <begin position="1"/>
        <end position="25"/>
    </location>
</feature>
<feature type="region of interest" description="Disordered" evidence="1">
    <location>
        <begin position="1"/>
        <end position="102"/>
    </location>
</feature>
<keyword evidence="3" id="KW-1185">Reference proteome</keyword>
<feature type="compositionally biased region" description="Basic and acidic residues" evidence="1">
    <location>
        <begin position="45"/>
        <end position="69"/>
    </location>
</feature>
<evidence type="ECO:0000313" key="2">
    <source>
        <dbReference type="EMBL" id="KZV99314.1"/>
    </source>
</evidence>
<dbReference type="AlphaFoldDB" id="A0A165MII9"/>
<feature type="compositionally biased region" description="Basic and acidic residues" evidence="1">
    <location>
        <begin position="80"/>
        <end position="90"/>
    </location>
</feature>
<gene>
    <name evidence="2" type="ORF">EXIGLDRAFT_725918</name>
</gene>
<dbReference type="OrthoDB" id="10489607at2759"/>
<evidence type="ECO:0000256" key="1">
    <source>
        <dbReference type="SAM" id="MobiDB-lite"/>
    </source>
</evidence>
<reference evidence="2 3" key="1">
    <citation type="journal article" date="2016" name="Mol. Biol. Evol.">
        <title>Comparative Genomics of Early-Diverging Mushroom-Forming Fungi Provides Insights into the Origins of Lignocellulose Decay Capabilities.</title>
        <authorList>
            <person name="Nagy L.G."/>
            <person name="Riley R."/>
            <person name="Tritt A."/>
            <person name="Adam C."/>
            <person name="Daum C."/>
            <person name="Floudas D."/>
            <person name="Sun H."/>
            <person name="Yadav J.S."/>
            <person name="Pangilinan J."/>
            <person name="Larsson K.H."/>
            <person name="Matsuura K."/>
            <person name="Barry K."/>
            <person name="Labutti K."/>
            <person name="Kuo R."/>
            <person name="Ohm R.A."/>
            <person name="Bhattacharya S.S."/>
            <person name="Shirouzu T."/>
            <person name="Yoshinaga Y."/>
            <person name="Martin F.M."/>
            <person name="Grigoriev I.V."/>
            <person name="Hibbett D.S."/>
        </authorList>
    </citation>
    <scope>NUCLEOTIDE SEQUENCE [LARGE SCALE GENOMIC DNA]</scope>
    <source>
        <strain evidence="2 3">HHB12029</strain>
    </source>
</reference>
<protein>
    <submittedName>
        <fullName evidence="2">Uncharacterized protein</fullName>
    </submittedName>
</protein>
<dbReference type="EMBL" id="KV425911">
    <property type="protein sequence ID" value="KZV99314.1"/>
    <property type="molecule type" value="Genomic_DNA"/>
</dbReference>
<dbReference type="InParanoid" id="A0A165MII9"/>
<proteinExistence type="predicted"/>
<feature type="region of interest" description="Disordered" evidence="1">
    <location>
        <begin position="174"/>
        <end position="195"/>
    </location>
</feature>
<name>A0A165MII9_EXIGL</name>
<feature type="compositionally biased region" description="Acidic residues" evidence="1">
    <location>
        <begin position="91"/>
        <end position="102"/>
    </location>
</feature>
<evidence type="ECO:0000313" key="3">
    <source>
        <dbReference type="Proteomes" id="UP000077266"/>
    </source>
</evidence>
<organism evidence="2 3">
    <name type="scientific">Exidia glandulosa HHB12029</name>
    <dbReference type="NCBI Taxonomy" id="1314781"/>
    <lineage>
        <taxon>Eukaryota</taxon>
        <taxon>Fungi</taxon>
        <taxon>Dikarya</taxon>
        <taxon>Basidiomycota</taxon>
        <taxon>Agaricomycotina</taxon>
        <taxon>Agaricomycetes</taxon>
        <taxon>Auriculariales</taxon>
        <taxon>Exidiaceae</taxon>
        <taxon>Exidia</taxon>
    </lineage>
</organism>
<accession>A0A165MII9</accession>
<dbReference type="Proteomes" id="UP000077266">
    <property type="component" value="Unassembled WGS sequence"/>
</dbReference>